<keyword evidence="1" id="KW-0812">Transmembrane</keyword>
<dbReference type="Proteomes" id="UP000238479">
    <property type="component" value="Chromosome 4"/>
</dbReference>
<keyword evidence="3" id="KW-1185">Reference proteome</keyword>
<dbReference type="EMBL" id="PDCK01000042">
    <property type="protein sequence ID" value="PRQ37051.1"/>
    <property type="molecule type" value="Genomic_DNA"/>
</dbReference>
<keyword evidence="1" id="KW-0472">Membrane</keyword>
<dbReference type="AlphaFoldDB" id="A0A2P6QSA4"/>
<reference evidence="2 3" key="1">
    <citation type="journal article" date="2018" name="Nat. Genet.">
        <title>The Rosa genome provides new insights in the design of modern roses.</title>
        <authorList>
            <person name="Bendahmane M."/>
        </authorList>
    </citation>
    <scope>NUCLEOTIDE SEQUENCE [LARGE SCALE GENOMIC DNA]</scope>
    <source>
        <strain evidence="3">cv. Old Blush</strain>
    </source>
</reference>
<name>A0A2P6QSA4_ROSCH</name>
<gene>
    <name evidence="2" type="ORF">RchiOBHm_Chr4g0398331</name>
</gene>
<comment type="caution">
    <text evidence="2">The sequence shown here is derived from an EMBL/GenBank/DDBJ whole genome shotgun (WGS) entry which is preliminary data.</text>
</comment>
<dbReference type="Gramene" id="PRQ37051">
    <property type="protein sequence ID" value="PRQ37051"/>
    <property type="gene ID" value="RchiOBHm_Chr4g0398331"/>
</dbReference>
<keyword evidence="1" id="KW-1133">Transmembrane helix</keyword>
<sequence length="57" mass="6873">MYMPVTFDVGLIITNVPYFVEHMKVVLFPIIMPISVYGPHRRQRPRVKAWFRSILRR</sequence>
<organism evidence="2 3">
    <name type="scientific">Rosa chinensis</name>
    <name type="common">China rose</name>
    <dbReference type="NCBI Taxonomy" id="74649"/>
    <lineage>
        <taxon>Eukaryota</taxon>
        <taxon>Viridiplantae</taxon>
        <taxon>Streptophyta</taxon>
        <taxon>Embryophyta</taxon>
        <taxon>Tracheophyta</taxon>
        <taxon>Spermatophyta</taxon>
        <taxon>Magnoliopsida</taxon>
        <taxon>eudicotyledons</taxon>
        <taxon>Gunneridae</taxon>
        <taxon>Pentapetalae</taxon>
        <taxon>rosids</taxon>
        <taxon>fabids</taxon>
        <taxon>Rosales</taxon>
        <taxon>Rosaceae</taxon>
        <taxon>Rosoideae</taxon>
        <taxon>Rosoideae incertae sedis</taxon>
        <taxon>Rosa</taxon>
    </lineage>
</organism>
<evidence type="ECO:0000313" key="3">
    <source>
        <dbReference type="Proteomes" id="UP000238479"/>
    </source>
</evidence>
<evidence type="ECO:0000313" key="2">
    <source>
        <dbReference type="EMBL" id="PRQ37051.1"/>
    </source>
</evidence>
<evidence type="ECO:0000256" key="1">
    <source>
        <dbReference type="SAM" id="Phobius"/>
    </source>
</evidence>
<feature type="transmembrane region" description="Helical" evidence="1">
    <location>
        <begin position="20"/>
        <end position="38"/>
    </location>
</feature>
<protein>
    <submittedName>
        <fullName evidence="2">Uncharacterized protein</fullName>
    </submittedName>
</protein>
<accession>A0A2P6QSA4</accession>
<proteinExistence type="predicted"/>